<reference evidence="2 3" key="1">
    <citation type="journal article" date="2023" name="ISME J.">
        <title>Cultivation and genomic characterization of novel and ubiquitous marine nitrite-oxidizing bacteria from the Nitrospirales.</title>
        <authorList>
            <person name="Mueller A.J."/>
            <person name="Daebeler A."/>
            <person name="Herbold C.W."/>
            <person name="Kirkegaard R.H."/>
            <person name="Daims H."/>
        </authorList>
    </citation>
    <scope>NUCLEOTIDE SEQUENCE [LARGE SCALE GENOMIC DNA]</scope>
    <source>
        <strain evidence="2 3">EB</strain>
    </source>
</reference>
<dbReference type="Proteomes" id="UP001250932">
    <property type="component" value="Unassembled WGS sequence"/>
</dbReference>
<accession>A0ABU3KB89</accession>
<gene>
    <name evidence="2" type="ORF">PPG34_15100</name>
</gene>
<evidence type="ECO:0000259" key="1">
    <source>
        <dbReference type="Pfam" id="PF03625"/>
    </source>
</evidence>
<name>A0ABU3KB89_9BACT</name>
<dbReference type="CDD" id="cd14797">
    <property type="entry name" value="DUF302"/>
    <property type="match status" value="1"/>
</dbReference>
<comment type="caution">
    <text evidence="2">The sequence shown here is derived from an EMBL/GenBank/DDBJ whole genome shotgun (WGS) entry which is preliminary data.</text>
</comment>
<sequence length="160" mass="17514">MILSVGLAPPQEAKAQETAMKMVFGDRAIAMPLPKDRLVVRSKYPYMDTVIRIKDAIESKDILIVGNIDHQELLTLVGLKTGGMLGIEFFHPRYGKVIAKNDGSAALEMPFRIVVMEANDGSVLATYYRPSSILAPYKGCEGLGREVDGVMDDIVASITR</sequence>
<evidence type="ECO:0000313" key="2">
    <source>
        <dbReference type="EMBL" id="MDT7043680.1"/>
    </source>
</evidence>
<dbReference type="InterPro" id="IPR005180">
    <property type="entry name" value="DUF302"/>
</dbReference>
<proteinExistence type="predicted"/>
<dbReference type="EMBL" id="JAQOUE010000001">
    <property type="protein sequence ID" value="MDT7043680.1"/>
    <property type="molecule type" value="Genomic_DNA"/>
</dbReference>
<feature type="domain" description="DUF302" evidence="1">
    <location>
        <begin position="68"/>
        <end position="130"/>
    </location>
</feature>
<organism evidence="2 3">
    <name type="scientific">Candidatus Nitronereus thalassa</name>
    <dbReference type="NCBI Taxonomy" id="3020898"/>
    <lineage>
        <taxon>Bacteria</taxon>
        <taxon>Pseudomonadati</taxon>
        <taxon>Nitrospirota</taxon>
        <taxon>Nitrospiria</taxon>
        <taxon>Nitrospirales</taxon>
        <taxon>Nitrospiraceae</taxon>
        <taxon>Candidatus Nitronereus</taxon>
    </lineage>
</organism>
<dbReference type="Gene3D" id="3.30.310.70">
    <property type="entry name" value="TT1751-like domain"/>
    <property type="match status" value="1"/>
</dbReference>
<protein>
    <submittedName>
        <fullName evidence="2">DUF302 domain-containing protein</fullName>
    </submittedName>
</protein>
<dbReference type="PANTHER" id="PTHR38342:SF2">
    <property type="entry name" value="INNER MEMBRANE OR EXPORTED"/>
    <property type="match status" value="1"/>
</dbReference>
<evidence type="ECO:0000313" key="3">
    <source>
        <dbReference type="Proteomes" id="UP001250932"/>
    </source>
</evidence>
<dbReference type="PANTHER" id="PTHR38342">
    <property type="entry name" value="SLR5037 PROTEIN"/>
    <property type="match status" value="1"/>
</dbReference>
<keyword evidence="3" id="KW-1185">Reference proteome</keyword>
<dbReference type="RefSeq" id="WP_313834245.1">
    <property type="nucleotide sequence ID" value="NZ_JAQOUE010000001.1"/>
</dbReference>
<dbReference type="InterPro" id="IPR035923">
    <property type="entry name" value="TT1751-like_sf"/>
</dbReference>
<dbReference type="Pfam" id="PF03625">
    <property type="entry name" value="DUF302"/>
    <property type="match status" value="1"/>
</dbReference>
<dbReference type="SUPFAM" id="SSF103247">
    <property type="entry name" value="TT1751-like"/>
    <property type="match status" value="1"/>
</dbReference>